<reference evidence="3" key="1">
    <citation type="journal article" date="2019" name="Int. J. Syst. Evol. Microbiol.">
        <title>The Global Catalogue of Microorganisms (GCM) 10K type strain sequencing project: providing services to taxonomists for standard genome sequencing and annotation.</title>
        <authorList>
            <consortium name="The Broad Institute Genomics Platform"/>
            <consortium name="The Broad Institute Genome Sequencing Center for Infectious Disease"/>
            <person name="Wu L."/>
            <person name="Ma J."/>
        </authorList>
    </citation>
    <scope>NUCLEOTIDE SEQUENCE [LARGE SCALE GENOMIC DNA]</scope>
    <source>
        <strain evidence="3">JCM 17919</strain>
    </source>
</reference>
<evidence type="ECO:0000313" key="2">
    <source>
        <dbReference type="EMBL" id="GAA4330712.1"/>
    </source>
</evidence>
<name>A0ABP8GVX3_9BACT</name>
<organism evidence="2 3">
    <name type="scientific">Flaviaesturariibacter amylovorans</name>
    <dbReference type="NCBI Taxonomy" id="1084520"/>
    <lineage>
        <taxon>Bacteria</taxon>
        <taxon>Pseudomonadati</taxon>
        <taxon>Bacteroidota</taxon>
        <taxon>Chitinophagia</taxon>
        <taxon>Chitinophagales</taxon>
        <taxon>Chitinophagaceae</taxon>
        <taxon>Flaviaestuariibacter</taxon>
    </lineage>
</organism>
<protein>
    <recommendedName>
        <fullName evidence="4">BON domain-containing protein</fullName>
    </recommendedName>
</protein>
<gene>
    <name evidence="2" type="ORF">GCM10023184_22020</name>
</gene>
<comment type="caution">
    <text evidence="2">The sequence shown here is derived from an EMBL/GenBank/DDBJ whole genome shotgun (WGS) entry which is preliminary data.</text>
</comment>
<evidence type="ECO:0008006" key="4">
    <source>
        <dbReference type="Google" id="ProtNLM"/>
    </source>
</evidence>
<sequence length="111" mass="11785">MLPLSLAFCLFAGTALPSCKGKEKKAETTTTTTTTAPQTDQTYQSPVQVSGDQQITESLRTATKDFPGVTATANNGEVTLTGTVERDRLTTLMQAVQAAHPGKVNNQLTIK</sequence>
<evidence type="ECO:0000313" key="3">
    <source>
        <dbReference type="Proteomes" id="UP001501725"/>
    </source>
</evidence>
<keyword evidence="3" id="KW-1185">Reference proteome</keyword>
<proteinExistence type="predicted"/>
<feature type="compositionally biased region" description="Polar residues" evidence="1">
    <location>
        <begin position="36"/>
        <end position="53"/>
    </location>
</feature>
<dbReference type="Proteomes" id="UP001501725">
    <property type="component" value="Unassembled WGS sequence"/>
</dbReference>
<accession>A0ABP8GVX3</accession>
<dbReference type="EMBL" id="BAABGY010000007">
    <property type="protein sequence ID" value="GAA4330712.1"/>
    <property type="molecule type" value="Genomic_DNA"/>
</dbReference>
<feature type="region of interest" description="Disordered" evidence="1">
    <location>
        <begin position="20"/>
        <end position="53"/>
    </location>
</feature>
<evidence type="ECO:0000256" key="1">
    <source>
        <dbReference type="SAM" id="MobiDB-lite"/>
    </source>
</evidence>